<dbReference type="Pfam" id="PF02485">
    <property type="entry name" value="Branch"/>
    <property type="match status" value="1"/>
</dbReference>
<evidence type="ECO:0000313" key="16">
    <source>
        <dbReference type="Proteomes" id="UP000001285"/>
    </source>
</evidence>
<evidence type="ECO:0000256" key="1">
    <source>
        <dbReference type="ARBA" id="ARBA00004323"/>
    </source>
</evidence>
<keyword evidence="3" id="KW-0328">Glycosyltransferase</keyword>
<evidence type="ECO:0000256" key="9">
    <source>
        <dbReference type="ARBA" id="ARBA00022989"/>
    </source>
</evidence>
<dbReference type="GO" id="GO:0046872">
    <property type="term" value="F:metal ion binding"/>
    <property type="evidence" value="ECO:0007669"/>
    <property type="project" value="UniProtKB-KW"/>
</dbReference>
<accession>G2KUM7</accession>
<organism evidence="15 16">
    <name type="scientific">Fructilactobacillus sanfranciscensis (strain TMW 1.1304)</name>
    <name type="common">Lactobacillus sanfranciscensis</name>
    <dbReference type="NCBI Taxonomy" id="714313"/>
    <lineage>
        <taxon>Bacteria</taxon>
        <taxon>Bacillati</taxon>
        <taxon>Bacillota</taxon>
        <taxon>Bacilli</taxon>
        <taxon>Lactobacillales</taxon>
        <taxon>Lactobacillaceae</taxon>
        <taxon>Fructilactobacillus</taxon>
    </lineage>
</organism>
<name>G2KUM7_FRUST</name>
<dbReference type="GO" id="GO:0050650">
    <property type="term" value="P:chondroitin sulfate proteoglycan biosynthetic process"/>
    <property type="evidence" value="ECO:0007669"/>
    <property type="project" value="TreeGrafter"/>
</dbReference>
<dbReference type="eggNOG" id="ENOG502Z86D">
    <property type="taxonomic scope" value="Bacteria"/>
</dbReference>
<dbReference type="RefSeq" id="WP_014082477.1">
    <property type="nucleotide sequence ID" value="NC_015978.1"/>
</dbReference>
<evidence type="ECO:0000256" key="4">
    <source>
        <dbReference type="ARBA" id="ARBA00022679"/>
    </source>
</evidence>
<dbReference type="PANTHER" id="PTHR46025">
    <property type="entry name" value="XYLOSYLTRANSFERASE OXT"/>
    <property type="match status" value="1"/>
</dbReference>
<evidence type="ECO:0000256" key="5">
    <source>
        <dbReference type="ARBA" id="ARBA00022692"/>
    </source>
</evidence>
<keyword evidence="7" id="KW-0256">Endoplasmic reticulum</keyword>
<sequence>MKKLLGSLDDERNDIYLLIDKKSLIKDINFKNDVTKSKIFQYAPVEIFWGDYSQIEAEMFLFKQAAKNNYEYYHLISRADLPLVSQDKIHDFFDKNPNKEFLTLILDKNNDQKIADRVSIYHFFVKICGKNTKNIFLKTFFSIYSRLEKIAQKLFKVDRLKNSNIEIQYGSNWVTIDNEFIKYVLSREEWIEHTFKHTICTDEVFLPTLLVNSKYKDRLFYAKMTENKSSNEFQGNLRYINWWSGPQYPKIWGTEDYNELEHAKEKGYIFARKFDSSFDVNIINEVLKNDDIGNK</sequence>
<dbReference type="Proteomes" id="UP000001285">
    <property type="component" value="Chromosome"/>
</dbReference>
<evidence type="ECO:0000256" key="6">
    <source>
        <dbReference type="ARBA" id="ARBA00022723"/>
    </source>
</evidence>
<dbReference type="GO" id="GO:0016020">
    <property type="term" value="C:membrane"/>
    <property type="evidence" value="ECO:0007669"/>
    <property type="project" value="InterPro"/>
</dbReference>
<evidence type="ECO:0000313" key="15">
    <source>
        <dbReference type="EMBL" id="AEN99625.1"/>
    </source>
</evidence>
<dbReference type="InterPro" id="IPR043538">
    <property type="entry name" value="XYLT"/>
</dbReference>
<evidence type="ECO:0000256" key="2">
    <source>
        <dbReference type="ARBA" id="ARBA00004648"/>
    </source>
</evidence>
<dbReference type="STRING" id="714313.LSA_12550"/>
<dbReference type="AlphaFoldDB" id="G2KUM7"/>
<dbReference type="HOGENOM" id="CLU_032341_0_2_9"/>
<keyword evidence="6" id="KW-0479">Metal-binding</keyword>
<dbReference type="GO" id="GO:0030158">
    <property type="term" value="F:protein xylosyltransferase activity"/>
    <property type="evidence" value="ECO:0007669"/>
    <property type="project" value="InterPro"/>
</dbReference>
<keyword evidence="8" id="KW-0735">Signal-anchor</keyword>
<dbReference type="PANTHER" id="PTHR46025:SF3">
    <property type="entry name" value="XYLOSYLTRANSFERASE OXT"/>
    <property type="match status" value="1"/>
</dbReference>
<dbReference type="EMBL" id="CP002461">
    <property type="protein sequence ID" value="AEN99625.1"/>
    <property type="molecule type" value="Genomic_DNA"/>
</dbReference>
<keyword evidence="12" id="KW-1015">Disulfide bond</keyword>
<keyword evidence="16" id="KW-1185">Reference proteome</keyword>
<gene>
    <name evidence="15" type="ordered locus">LSA_12550</name>
</gene>
<dbReference type="KEGG" id="lsn:LSA_12550"/>
<evidence type="ECO:0000256" key="12">
    <source>
        <dbReference type="ARBA" id="ARBA00023157"/>
    </source>
</evidence>
<evidence type="ECO:0000256" key="7">
    <source>
        <dbReference type="ARBA" id="ARBA00022824"/>
    </source>
</evidence>
<dbReference type="InterPro" id="IPR003406">
    <property type="entry name" value="Glyco_trans_14"/>
</dbReference>
<evidence type="ECO:0000256" key="10">
    <source>
        <dbReference type="ARBA" id="ARBA00023034"/>
    </source>
</evidence>
<keyword evidence="11" id="KW-0472">Membrane</keyword>
<evidence type="ECO:0000256" key="13">
    <source>
        <dbReference type="ARBA" id="ARBA00023180"/>
    </source>
</evidence>
<protein>
    <recommendedName>
        <fullName evidence="14">Peptide O-xylosyltransferase</fullName>
    </recommendedName>
</protein>
<proteinExistence type="predicted"/>
<evidence type="ECO:0000256" key="3">
    <source>
        <dbReference type="ARBA" id="ARBA00022676"/>
    </source>
</evidence>
<keyword evidence="9" id="KW-1133">Transmembrane helix</keyword>
<dbReference type="GO" id="GO:0015012">
    <property type="term" value="P:heparan sulfate proteoglycan biosynthetic process"/>
    <property type="evidence" value="ECO:0007669"/>
    <property type="project" value="TreeGrafter"/>
</dbReference>
<evidence type="ECO:0000256" key="8">
    <source>
        <dbReference type="ARBA" id="ARBA00022968"/>
    </source>
</evidence>
<keyword evidence="5" id="KW-0812">Transmembrane</keyword>
<comment type="subcellular location">
    <subcellularLocation>
        <location evidence="2">Endoplasmic reticulum membrane</location>
        <topology evidence="2">Single-pass type II membrane protein</topology>
    </subcellularLocation>
    <subcellularLocation>
        <location evidence="1">Golgi apparatus membrane</location>
        <topology evidence="1">Single-pass type II membrane protein</topology>
    </subcellularLocation>
</comment>
<reference evidence="15 16" key="1">
    <citation type="journal article" date="2011" name="Microb. Cell Fact.">
        <title>Genomic analysis reveals Lactobacillus sanfranciscensis as stable element in traditional sourdoughs.</title>
        <authorList>
            <person name="Vogel R.F."/>
            <person name="Pavlovic M."/>
            <person name="Ehrmann M.A."/>
            <person name="Wiezer A."/>
            <person name="Liesegang H."/>
            <person name="Offschanka S."/>
            <person name="Voget S."/>
            <person name="Angelov A."/>
            <person name="Bocker G."/>
            <person name="Liebl W."/>
        </authorList>
    </citation>
    <scope>NUCLEOTIDE SEQUENCE [LARGE SCALE GENOMIC DNA]</scope>
    <source>
        <strain evidence="15 16">TMW 1.1304</strain>
    </source>
</reference>
<evidence type="ECO:0000256" key="14">
    <source>
        <dbReference type="ARBA" id="ARBA00042865"/>
    </source>
</evidence>
<keyword evidence="4" id="KW-0808">Transferase</keyword>
<evidence type="ECO:0000256" key="11">
    <source>
        <dbReference type="ARBA" id="ARBA00023136"/>
    </source>
</evidence>
<keyword evidence="10" id="KW-0333">Golgi apparatus</keyword>
<keyword evidence="13" id="KW-0325">Glycoprotein</keyword>